<dbReference type="InterPro" id="IPR001307">
    <property type="entry name" value="Thiosulphate_STrfase_CS"/>
</dbReference>
<dbReference type="Gene3D" id="3.40.250.10">
    <property type="entry name" value="Rhodanese-like domain"/>
    <property type="match status" value="2"/>
</dbReference>
<dbReference type="InterPro" id="IPR045078">
    <property type="entry name" value="TST/MPST-like"/>
</dbReference>
<dbReference type="PROSITE" id="PS00380">
    <property type="entry name" value="RHODANESE_1"/>
    <property type="match status" value="1"/>
</dbReference>
<evidence type="ECO:0000313" key="5">
    <source>
        <dbReference type="Proteomes" id="UP001138997"/>
    </source>
</evidence>
<dbReference type="SUPFAM" id="SSF52821">
    <property type="entry name" value="Rhodanese/Cell cycle control phosphatase"/>
    <property type="match status" value="2"/>
</dbReference>
<keyword evidence="5" id="KW-1185">Reference proteome</keyword>
<keyword evidence="2" id="KW-0677">Repeat</keyword>
<dbReference type="InterPro" id="IPR036873">
    <property type="entry name" value="Rhodanese-like_dom_sf"/>
</dbReference>
<evidence type="ECO:0000259" key="3">
    <source>
        <dbReference type="PROSITE" id="PS50206"/>
    </source>
</evidence>
<evidence type="ECO:0000313" key="4">
    <source>
        <dbReference type="EMBL" id="MCD5310140.1"/>
    </source>
</evidence>
<feature type="domain" description="Rhodanese" evidence="3">
    <location>
        <begin position="164"/>
        <end position="278"/>
    </location>
</feature>
<dbReference type="InterPro" id="IPR001763">
    <property type="entry name" value="Rhodanese-like_dom"/>
</dbReference>
<dbReference type="PANTHER" id="PTHR11364:SF27">
    <property type="entry name" value="SULFURTRANSFERASE"/>
    <property type="match status" value="1"/>
</dbReference>
<dbReference type="AlphaFoldDB" id="A0A9X1NAJ7"/>
<accession>A0A9X1NAJ7</accession>
<dbReference type="EMBL" id="JAJOMB010000002">
    <property type="protein sequence ID" value="MCD5310140.1"/>
    <property type="molecule type" value="Genomic_DNA"/>
</dbReference>
<dbReference type="CDD" id="cd01448">
    <property type="entry name" value="TST_Repeat_1"/>
    <property type="match status" value="1"/>
</dbReference>
<dbReference type="GO" id="GO:0004792">
    <property type="term" value="F:thiosulfate-cyanide sulfurtransferase activity"/>
    <property type="evidence" value="ECO:0007669"/>
    <property type="project" value="InterPro"/>
</dbReference>
<dbReference type="SMART" id="SM00450">
    <property type="entry name" value="RHOD"/>
    <property type="match status" value="2"/>
</dbReference>
<dbReference type="CDD" id="cd01449">
    <property type="entry name" value="TST_Repeat_2"/>
    <property type="match status" value="1"/>
</dbReference>
<dbReference type="PANTHER" id="PTHR11364">
    <property type="entry name" value="THIOSULFATE SULFERTANSFERASE"/>
    <property type="match status" value="1"/>
</dbReference>
<feature type="domain" description="Rhodanese" evidence="3">
    <location>
        <begin position="15"/>
        <end position="134"/>
    </location>
</feature>
<gene>
    <name evidence="4" type="ORF">LR394_04480</name>
</gene>
<evidence type="ECO:0000256" key="2">
    <source>
        <dbReference type="ARBA" id="ARBA00022737"/>
    </source>
</evidence>
<dbReference type="PROSITE" id="PS50206">
    <property type="entry name" value="RHODANESE_3"/>
    <property type="match status" value="2"/>
</dbReference>
<proteinExistence type="predicted"/>
<name>A0A9X1NAJ7_9ACTN</name>
<reference evidence="4" key="1">
    <citation type="submission" date="2021-11" db="EMBL/GenBank/DDBJ databases">
        <title>Streptomyces corallinus and Kineosporia corallina sp. nov., two new coral-derived marine actinobacteria.</title>
        <authorList>
            <person name="Buangrab K."/>
            <person name="Sutthacheep M."/>
            <person name="Yeemin T."/>
            <person name="Harunari E."/>
            <person name="Igarashi Y."/>
            <person name="Sripreechasak P."/>
            <person name="Kanchanasin P."/>
            <person name="Tanasupawat S."/>
            <person name="Phongsopitanun W."/>
        </authorList>
    </citation>
    <scope>NUCLEOTIDE SEQUENCE</scope>
    <source>
        <strain evidence="4">JCM 31032</strain>
    </source>
</reference>
<dbReference type="Proteomes" id="UP001138997">
    <property type="component" value="Unassembled WGS sequence"/>
</dbReference>
<dbReference type="RefSeq" id="WP_231439068.1">
    <property type="nucleotide sequence ID" value="NZ_JAJOMB010000002.1"/>
</dbReference>
<dbReference type="Pfam" id="PF00581">
    <property type="entry name" value="Rhodanese"/>
    <property type="match status" value="2"/>
</dbReference>
<sequence>MSPLITVDELLTLQQNGSPRLLDVRWKLGGPPGPDEFRAGHIPGAVYVDLDEQLAAHGGPGTGRHPLPSAEAFQRSARSWGLNNTDTVVAYDDAGLLSAARLWWLLRWAGFDGEVRLLDGGLRAWKEAGQALATGDAPEPAAGNVTLGEGKLPTIPVEGVLPFVADGGLLLDARPAERYTGEAASIDPRPGHIPGAVSAPAVGNIGDDGRFAAPDVLKQKFEALGVSDERPVGVYCGSGVTATHDLLALAVAGFDPDRVPLYPGSYSQWAALPDTPVVTGREPF</sequence>
<organism evidence="4 5">
    <name type="scientific">Kineosporia babensis</name>
    <dbReference type="NCBI Taxonomy" id="499548"/>
    <lineage>
        <taxon>Bacteria</taxon>
        <taxon>Bacillati</taxon>
        <taxon>Actinomycetota</taxon>
        <taxon>Actinomycetes</taxon>
        <taxon>Kineosporiales</taxon>
        <taxon>Kineosporiaceae</taxon>
        <taxon>Kineosporia</taxon>
    </lineage>
</organism>
<comment type="caution">
    <text evidence="4">The sequence shown here is derived from an EMBL/GenBank/DDBJ whole genome shotgun (WGS) entry which is preliminary data.</text>
</comment>
<evidence type="ECO:0000256" key="1">
    <source>
        <dbReference type="ARBA" id="ARBA00022679"/>
    </source>
</evidence>
<protein>
    <submittedName>
        <fullName evidence="4">Sulfurtransferase</fullName>
    </submittedName>
</protein>
<keyword evidence="1" id="KW-0808">Transferase</keyword>